<evidence type="ECO:0000313" key="1">
    <source>
        <dbReference type="EMBL" id="GKV51178.1"/>
    </source>
</evidence>
<dbReference type="Proteomes" id="UP001054252">
    <property type="component" value="Unassembled WGS sequence"/>
</dbReference>
<reference evidence="1 2" key="1">
    <citation type="journal article" date="2021" name="Commun. Biol.">
        <title>The genome of Shorea leprosula (Dipterocarpaceae) highlights the ecological relevance of drought in aseasonal tropical rainforests.</title>
        <authorList>
            <person name="Ng K.K.S."/>
            <person name="Kobayashi M.J."/>
            <person name="Fawcett J.A."/>
            <person name="Hatakeyama M."/>
            <person name="Paape T."/>
            <person name="Ng C.H."/>
            <person name="Ang C.C."/>
            <person name="Tnah L.H."/>
            <person name="Lee C.T."/>
            <person name="Nishiyama T."/>
            <person name="Sese J."/>
            <person name="O'Brien M.J."/>
            <person name="Copetti D."/>
            <person name="Mohd Noor M.I."/>
            <person name="Ong R.C."/>
            <person name="Putra M."/>
            <person name="Sireger I.Z."/>
            <person name="Indrioko S."/>
            <person name="Kosugi Y."/>
            <person name="Izuno A."/>
            <person name="Isagi Y."/>
            <person name="Lee S.L."/>
            <person name="Shimizu K.K."/>
        </authorList>
    </citation>
    <scope>NUCLEOTIDE SEQUENCE [LARGE SCALE GENOMIC DNA]</scope>
    <source>
        <strain evidence="1">214</strain>
    </source>
</reference>
<keyword evidence="2" id="KW-1185">Reference proteome</keyword>
<accession>A0AAV5MP33</accession>
<protein>
    <submittedName>
        <fullName evidence="1">Uncharacterized protein</fullName>
    </submittedName>
</protein>
<evidence type="ECO:0000313" key="2">
    <source>
        <dbReference type="Proteomes" id="UP001054252"/>
    </source>
</evidence>
<comment type="caution">
    <text evidence="1">The sequence shown here is derived from an EMBL/GenBank/DDBJ whole genome shotgun (WGS) entry which is preliminary data.</text>
</comment>
<dbReference type="EMBL" id="BPVZ01000449">
    <property type="protein sequence ID" value="GKV51178.1"/>
    <property type="molecule type" value="Genomic_DNA"/>
</dbReference>
<name>A0AAV5MP33_9ROSI</name>
<proteinExistence type="predicted"/>
<gene>
    <name evidence="1" type="ORF">SLEP1_g57849</name>
</gene>
<organism evidence="1 2">
    <name type="scientific">Rubroshorea leprosula</name>
    <dbReference type="NCBI Taxonomy" id="152421"/>
    <lineage>
        <taxon>Eukaryota</taxon>
        <taxon>Viridiplantae</taxon>
        <taxon>Streptophyta</taxon>
        <taxon>Embryophyta</taxon>
        <taxon>Tracheophyta</taxon>
        <taxon>Spermatophyta</taxon>
        <taxon>Magnoliopsida</taxon>
        <taxon>eudicotyledons</taxon>
        <taxon>Gunneridae</taxon>
        <taxon>Pentapetalae</taxon>
        <taxon>rosids</taxon>
        <taxon>malvids</taxon>
        <taxon>Malvales</taxon>
        <taxon>Dipterocarpaceae</taxon>
        <taxon>Rubroshorea</taxon>
    </lineage>
</organism>
<sequence length="45" mass="4975">MSSKLHQIAIDNGLDMNSMQERGVDETSPNWKQGTKMILVITGAK</sequence>
<dbReference type="AlphaFoldDB" id="A0AAV5MP33"/>